<feature type="transmembrane region" description="Helical" evidence="2">
    <location>
        <begin position="161"/>
        <end position="182"/>
    </location>
</feature>
<keyword evidence="2" id="KW-0812">Transmembrane</keyword>
<evidence type="ECO:0000256" key="2">
    <source>
        <dbReference type="SAM" id="Phobius"/>
    </source>
</evidence>
<organism evidence="3 4">
    <name type="scientific">Leptothoe kymatousa TAU-MAC 1615</name>
    <dbReference type="NCBI Taxonomy" id="2364775"/>
    <lineage>
        <taxon>Bacteria</taxon>
        <taxon>Bacillati</taxon>
        <taxon>Cyanobacteriota</taxon>
        <taxon>Cyanophyceae</taxon>
        <taxon>Nodosilineales</taxon>
        <taxon>Cymatolegaceae</taxon>
        <taxon>Leptothoe</taxon>
        <taxon>Leptothoe kymatousa</taxon>
    </lineage>
</organism>
<proteinExistence type="predicted"/>
<reference evidence="3 4" key="1">
    <citation type="journal article" date="2021" name="Mar. Drugs">
        <title>Genome Reduction and Secondary Metabolism of the Marine Sponge-Associated Cyanobacterium Leptothoe.</title>
        <authorList>
            <person name="Konstantinou D."/>
            <person name="Popin R.V."/>
            <person name="Fewer D.P."/>
            <person name="Sivonen K."/>
            <person name="Gkelis S."/>
        </authorList>
    </citation>
    <scope>NUCLEOTIDE SEQUENCE [LARGE SCALE GENOMIC DNA]</scope>
    <source>
        <strain evidence="3 4">TAU-MAC 1615</strain>
    </source>
</reference>
<dbReference type="EMBL" id="JADOER010000004">
    <property type="protein sequence ID" value="MBT9311230.1"/>
    <property type="molecule type" value="Genomic_DNA"/>
</dbReference>
<comment type="caution">
    <text evidence="3">The sequence shown here is derived from an EMBL/GenBank/DDBJ whole genome shotgun (WGS) entry which is preliminary data.</text>
</comment>
<dbReference type="Proteomes" id="UP001196661">
    <property type="component" value="Unassembled WGS sequence"/>
</dbReference>
<protein>
    <submittedName>
        <fullName evidence="3">Uncharacterized protein</fullName>
    </submittedName>
</protein>
<feature type="compositionally biased region" description="Polar residues" evidence="1">
    <location>
        <begin position="1"/>
        <end position="18"/>
    </location>
</feature>
<evidence type="ECO:0000256" key="1">
    <source>
        <dbReference type="SAM" id="MobiDB-lite"/>
    </source>
</evidence>
<gene>
    <name evidence="3" type="ORF">IXB28_03355</name>
</gene>
<feature type="region of interest" description="Disordered" evidence="1">
    <location>
        <begin position="1"/>
        <end position="21"/>
    </location>
</feature>
<evidence type="ECO:0000313" key="4">
    <source>
        <dbReference type="Proteomes" id="UP001196661"/>
    </source>
</evidence>
<dbReference type="RefSeq" id="WP_215617126.1">
    <property type="nucleotide sequence ID" value="NZ_JADOER010000004.1"/>
</dbReference>
<name>A0ABS5Y2L4_9CYAN</name>
<accession>A0ABS5Y2L4</accession>
<keyword evidence="2" id="KW-1133">Transmembrane helix</keyword>
<sequence>MNPSHNSDSARNQVRSEASYSPSVPVSVYRELAAELHATKAMVDSLSAQNNHLHQQNHVLRQNIHQMVQVALQLGHHAGVAHPAESEMTYSVPAADFPATPYAPVEPVAPQAMMQEPRVEDSVKPPRRVRKAEISKLVTEQSGENRRYSLESSASGSMSTLWLVVSIAIIILTAFGAGFLIMRPLISDR</sequence>
<keyword evidence="4" id="KW-1185">Reference proteome</keyword>
<keyword evidence="2" id="KW-0472">Membrane</keyword>
<evidence type="ECO:0000313" key="3">
    <source>
        <dbReference type="EMBL" id="MBT9311230.1"/>
    </source>
</evidence>